<name>A0A0L0T709_ALLM3</name>
<protein>
    <submittedName>
        <fullName evidence="1">Uncharacterized protein</fullName>
    </submittedName>
</protein>
<proteinExistence type="predicted"/>
<accession>A0A0L0T709</accession>
<evidence type="ECO:0000313" key="2">
    <source>
        <dbReference type="Proteomes" id="UP000054350"/>
    </source>
</evidence>
<dbReference type="OrthoDB" id="5540378at2759"/>
<reference evidence="1 2" key="1">
    <citation type="submission" date="2009-11" db="EMBL/GenBank/DDBJ databases">
        <title>Annotation of Allomyces macrogynus ATCC 38327.</title>
        <authorList>
            <consortium name="The Broad Institute Genome Sequencing Platform"/>
            <person name="Russ C."/>
            <person name="Cuomo C."/>
            <person name="Burger G."/>
            <person name="Gray M.W."/>
            <person name="Holland P.W.H."/>
            <person name="King N."/>
            <person name="Lang F.B.F."/>
            <person name="Roger A.J."/>
            <person name="Ruiz-Trillo I."/>
            <person name="Young S.K."/>
            <person name="Zeng Q."/>
            <person name="Gargeya S."/>
            <person name="Fitzgerald M."/>
            <person name="Haas B."/>
            <person name="Abouelleil A."/>
            <person name="Alvarado L."/>
            <person name="Arachchi H.M."/>
            <person name="Berlin A."/>
            <person name="Chapman S.B."/>
            <person name="Gearin G."/>
            <person name="Goldberg J."/>
            <person name="Griggs A."/>
            <person name="Gujja S."/>
            <person name="Hansen M."/>
            <person name="Heiman D."/>
            <person name="Howarth C."/>
            <person name="Larimer J."/>
            <person name="Lui A."/>
            <person name="MacDonald P.J.P."/>
            <person name="McCowen C."/>
            <person name="Montmayeur A."/>
            <person name="Murphy C."/>
            <person name="Neiman D."/>
            <person name="Pearson M."/>
            <person name="Priest M."/>
            <person name="Roberts A."/>
            <person name="Saif S."/>
            <person name="Shea T."/>
            <person name="Sisk P."/>
            <person name="Stolte C."/>
            <person name="Sykes S."/>
            <person name="Wortman J."/>
            <person name="Nusbaum C."/>
            <person name="Birren B."/>
        </authorList>
    </citation>
    <scope>NUCLEOTIDE SEQUENCE [LARGE SCALE GENOMIC DNA]</scope>
    <source>
        <strain evidence="1 2">ATCC 38327</strain>
    </source>
</reference>
<dbReference type="Proteomes" id="UP000054350">
    <property type="component" value="Unassembled WGS sequence"/>
</dbReference>
<dbReference type="VEuPathDB" id="FungiDB:AMAG_20125"/>
<keyword evidence="2" id="KW-1185">Reference proteome</keyword>
<dbReference type="EMBL" id="GG745366">
    <property type="protein sequence ID" value="KNE70588.1"/>
    <property type="molecule type" value="Genomic_DNA"/>
</dbReference>
<evidence type="ECO:0000313" key="1">
    <source>
        <dbReference type="EMBL" id="KNE70588.1"/>
    </source>
</evidence>
<organism evidence="1 2">
    <name type="scientific">Allomyces macrogynus (strain ATCC 38327)</name>
    <name type="common">Allomyces javanicus var. macrogynus</name>
    <dbReference type="NCBI Taxonomy" id="578462"/>
    <lineage>
        <taxon>Eukaryota</taxon>
        <taxon>Fungi</taxon>
        <taxon>Fungi incertae sedis</taxon>
        <taxon>Blastocladiomycota</taxon>
        <taxon>Blastocladiomycetes</taxon>
        <taxon>Blastocladiales</taxon>
        <taxon>Blastocladiaceae</taxon>
        <taxon>Allomyces</taxon>
    </lineage>
</organism>
<sequence>METLSKSSGSSSLIDTSAILPSPLTLPTPKLANASIATKAGATLAIGAALDLTNPTGIAIKIPYIQLSVGIDGTELVGITISGLDLKRGAGRLSLDIGLHSTTTTRSARSWPARTSRAT</sequence>
<reference evidence="2" key="2">
    <citation type="submission" date="2009-11" db="EMBL/GenBank/DDBJ databases">
        <title>The Genome Sequence of Allomyces macrogynus strain ATCC 38327.</title>
        <authorList>
            <consortium name="The Broad Institute Genome Sequencing Platform"/>
            <person name="Russ C."/>
            <person name="Cuomo C."/>
            <person name="Shea T."/>
            <person name="Young S.K."/>
            <person name="Zeng Q."/>
            <person name="Koehrsen M."/>
            <person name="Haas B."/>
            <person name="Borodovsky M."/>
            <person name="Guigo R."/>
            <person name="Alvarado L."/>
            <person name="Berlin A."/>
            <person name="Borenstein D."/>
            <person name="Chen Z."/>
            <person name="Engels R."/>
            <person name="Freedman E."/>
            <person name="Gellesch M."/>
            <person name="Goldberg J."/>
            <person name="Griggs A."/>
            <person name="Gujja S."/>
            <person name="Heiman D."/>
            <person name="Hepburn T."/>
            <person name="Howarth C."/>
            <person name="Jen D."/>
            <person name="Larson L."/>
            <person name="Lewis B."/>
            <person name="Mehta T."/>
            <person name="Park D."/>
            <person name="Pearson M."/>
            <person name="Roberts A."/>
            <person name="Saif S."/>
            <person name="Shenoy N."/>
            <person name="Sisk P."/>
            <person name="Stolte C."/>
            <person name="Sykes S."/>
            <person name="Walk T."/>
            <person name="White J."/>
            <person name="Yandava C."/>
            <person name="Burger G."/>
            <person name="Gray M.W."/>
            <person name="Holland P.W.H."/>
            <person name="King N."/>
            <person name="Lang F.B.F."/>
            <person name="Roger A.J."/>
            <person name="Ruiz-Trillo I."/>
            <person name="Lander E."/>
            <person name="Nusbaum C."/>
        </authorList>
    </citation>
    <scope>NUCLEOTIDE SEQUENCE [LARGE SCALE GENOMIC DNA]</scope>
    <source>
        <strain evidence="2">ATCC 38327</strain>
    </source>
</reference>
<dbReference type="AlphaFoldDB" id="A0A0L0T709"/>
<gene>
    <name evidence="1" type="ORF">AMAG_20125</name>
</gene>